<dbReference type="AlphaFoldDB" id="A0A9Y2P5A2"/>
<accession>A0A9Y2P5A2</accession>
<organism evidence="1 2">
    <name type="scientific">Parasedimentitalea psychrophila</name>
    <dbReference type="NCBI Taxonomy" id="2997337"/>
    <lineage>
        <taxon>Bacteria</taxon>
        <taxon>Pseudomonadati</taxon>
        <taxon>Pseudomonadota</taxon>
        <taxon>Alphaproteobacteria</taxon>
        <taxon>Rhodobacterales</taxon>
        <taxon>Paracoccaceae</taxon>
        <taxon>Parasedimentitalea</taxon>
    </lineage>
</organism>
<protein>
    <submittedName>
        <fullName evidence="1">Uncharacterized protein</fullName>
    </submittedName>
</protein>
<dbReference type="RefSeq" id="WP_270921255.1">
    <property type="nucleotide sequence ID" value="NZ_CP127247.1"/>
</dbReference>
<evidence type="ECO:0000313" key="2">
    <source>
        <dbReference type="Proteomes" id="UP001238334"/>
    </source>
</evidence>
<gene>
    <name evidence="1" type="ORF">QPJ95_04250</name>
</gene>
<dbReference type="Proteomes" id="UP001238334">
    <property type="component" value="Chromosome"/>
</dbReference>
<reference evidence="1 2" key="1">
    <citation type="submission" date="2023-06" db="EMBL/GenBank/DDBJ databases">
        <title>Parasedimentitalea psychrophila sp. nov., a psychrophilic bacterium isolated from deep-sea sediment.</title>
        <authorList>
            <person name="Li A."/>
        </authorList>
    </citation>
    <scope>NUCLEOTIDE SEQUENCE [LARGE SCALE GENOMIC DNA]</scope>
    <source>
        <strain evidence="1 2">QS115</strain>
    </source>
</reference>
<dbReference type="EMBL" id="CP127247">
    <property type="protein sequence ID" value="WIY26144.1"/>
    <property type="molecule type" value="Genomic_DNA"/>
</dbReference>
<proteinExistence type="predicted"/>
<name>A0A9Y2P5A2_9RHOB</name>
<dbReference type="KEGG" id="ppso:QPJ95_04250"/>
<keyword evidence="2" id="KW-1185">Reference proteome</keyword>
<evidence type="ECO:0000313" key="1">
    <source>
        <dbReference type="EMBL" id="WIY26144.1"/>
    </source>
</evidence>
<sequence>MPIIHALYDAEVIDMAFASYTAPGSKSNRTTRIRAADILQDWFAQAKFEREDVGRAEGEEVIVLKNKNFKLIEYEDTPEIEHMREEVLAYNKLIASSFIDIPSLEDPCIVIEDIAKTRNVRIDGNDIRIRRIFSRSSWELNGRFYGAWWQQVDGDWRAKIFINDTPTVEVDFQGLHINLIYAELGEDLVGDPYDCSQIKIPGYPQSSVRMLVKRLALIAINAKDKSSAYRAFRESFSGGQTGTHMTNEWLDRLLDGFLTRNPKLTDYLFSDKGVELMRVDSKITAYIHRHFTEQGILILSVHDSYIIDYSKVAEMRAVMAEASEAITGGPLPTSIKLPDMPEYSEVSDQQVLDHIRSRHEERCQGYLDRLERHAVRFISE</sequence>